<dbReference type="Pfam" id="PF03407">
    <property type="entry name" value="Nucleotid_trans"/>
    <property type="match status" value="1"/>
</dbReference>
<accession>A0A699Z4N0</accession>
<evidence type="ECO:0000259" key="1">
    <source>
        <dbReference type="Pfam" id="PF03407"/>
    </source>
</evidence>
<organism evidence="2 3">
    <name type="scientific">Haematococcus lacustris</name>
    <name type="common">Green alga</name>
    <name type="synonym">Haematococcus pluvialis</name>
    <dbReference type="NCBI Taxonomy" id="44745"/>
    <lineage>
        <taxon>Eukaryota</taxon>
        <taxon>Viridiplantae</taxon>
        <taxon>Chlorophyta</taxon>
        <taxon>core chlorophytes</taxon>
        <taxon>Chlorophyceae</taxon>
        <taxon>CS clade</taxon>
        <taxon>Chlamydomonadales</taxon>
        <taxon>Haematococcaceae</taxon>
        <taxon>Haematococcus</taxon>
    </lineage>
</organism>
<evidence type="ECO:0000313" key="2">
    <source>
        <dbReference type="EMBL" id="GFH17587.1"/>
    </source>
</evidence>
<dbReference type="Proteomes" id="UP000485058">
    <property type="component" value="Unassembled WGS sequence"/>
</dbReference>
<name>A0A699Z4N0_HAELA</name>
<evidence type="ECO:0000313" key="3">
    <source>
        <dbReference type="Proteomes" id="UP000485058"/>
    </source>
</evidence>
<keyword evidence="3" id="KW-1185">Reference proteome</keyword>
<dbReference type="EMBL" id="BLLF01001171">
    <property type="protein sequence ID" value="GFH17587.1"/>
    <property type="molecule type" value="Genomic_DNA"/>
</dbReference>
<dbReference type="AlphaFoldDB" id="A0A699Z4N0"/>
<proteinExistence type="predicted"/>
<feature type="domain" description="Nucleotide-diphospho-sugar transferase" evidence="1">
    <location>
        <begin position="123"/>
        <end position="161"/>
    </location>
</feature>
<protein>
    <recommendedName>
        <fullName evidence="1">Nucleotide-diphospho-sugar transferase domain-containing protein</fullName>
    </recommendedName>
</protein>
<gene>
    <name evidence="2" type="ORF">HaLaN_14250</name>
</gene>
<dbReference type="InterPro" id="IPR005069">
    <property type="entry name" value="Nucl-diP-sugar_transferase"/>
</dbReference>
<sequence>MGCSAISFTAGCSDYCSRGKVKTMRGDIANPAGLRELINTTAFNSELIFTIMTDDISYAVPVVHMHLNMLRLGFEHFFLLSQSEAGCTNLYSAYEGVMPLPTCVWDSFMPPPKTFNVLELLWHHKHRMLLRLTRLGVNVLYMDSDTMLLDNPYKYLKAPGPLADVRYLGTVETTTGIQASFFYMQNVAPDGPISWMMWDVVEMGLRWQDDNRTLISSWGVQKPEEATMMSFDQNYWDDAFLTSMFGQEVRPCIVNALYGDKMVINNKNTGRAQVDMQLSHYRSYKRQDKEMFTRTLVLHPDGPVRPPAHSPGLTDEPIGFWDVMASFQLRVPNISNPLLLEGLGALPYYPPPGQHSRQLQQLLRDDCPACPWWQDGSESARRYAQLPAGVEGATELMAFAPAWFHASAGQYGMSGTWSMPHGKPRQVLAHIHRLQPHYVHGYNVKTGMYKMHGRFNWSLTQTLHRARRMNNGMFGSGRAAEPLLALAPWVPLHNLRSLEQYHNVVGGLMKPSSLTCPSPSPGCIRGDKSPLRPP</sequence>
<reference evidence="2 3" key="1">
    <citation type="submission" date="2020-02" db="EMBL/GenBank/DDBJ databases">
        <title>Draft genome sequence of Haematococcus lacustris strain NIES-144.</title>
        <authorList>
            <person name="Morimoto D."/>
            <person name="Nakagawa S."/>
            <person name="Yoshida T."/>
            <person name="Sawayama S."/>
        </authorList>
    </citation>
    <scope>NUCLEOTIDE SEQUENCE [LARGE SCALE GENOMIC DNA]</scope>
    <source>
        <strain evidence="2 3">NIES-144</strain>
    </source>
</reference>
<comment type="caution">
    <text evidence="2">The sequence shown here is derived from an EMBL/GenBank/DDBJ whole genome shotgun (WGS) entry which is preliminary data.</text>
</comment>